<evidence type="ECO:0000256" key="1">
    <source>
        <dbReference type="ARBA" id="ARBA00007435"/>
    </source>
</evidence>
<dbReference type="Proteomes" id="UP000034290">
    <property type="component" value="Unassembled WGS sequence"/>
</dbReference>
<reference evidence="3 4" key="1">
    <citation type="journal article" date="2015" name="Nature">
        <title>rRNA introns, odd ribosomes, and small enigmatic genomes across a large radiation of phyla.</title>
        <authorList>
            <person name="Brown C.T."/>
            <person name="Hug L.A."/>
            <person name="Thomas B.C."/>
            <person name="Sharon I."/>
            <person name="Castelle C.J."/>
            <person name="Singh A."/>
            <person name="Wilkins M.J."/>
            <person name="Williams K.H."/>
            <person name="Banfield J.F."/>
        </authorList>
    </citation>
    <scope>NUCLEOTIDE SEQUENCE [LARGE SCALE GENOMIC DNA]</scope>
</reference>
<dbReference type="Gene3D" id="3.40.1440.10">
    <property type="entry name" value="GIY-YIG endonuclease"/>
    <property type="match status" value="1"/>
</dbReference>
<sequence length="83" mass="9910">MRRFVYTVYVLQDKDGHLYKGMTNDLDRRLKEHALGKTQTARRMNQLVVVYTKEVGSREEARKHELYLKTSAGRRYLHNILRS</sequence>
<dbReference type="SUPFAM" id="SSF82771">
    <property type="entry name" value="GIY-YIG endonuclease"/>
    <property type="match status" value="1"/>
</dbReference>
<dbReference type="PROSITE" id="PS50164">
    <property type="entry name" value="GIY_YIG"/>
    <property type="match status" value="1"/>
</dbReference>
<dbReference type="EMBL" id="LCRM01000011">
    <property type="protein sequence ID" value="KKW36855.1"/>
    <property type="molecule type" value="Genomic_DNA"/>
</dbReference>
<feature type="domain" description="GIY-YIG" evidence="2">
    <location>
        <begin position="4"/>
        <end position="80"/>
    </location>
</feature>
<name>A0A0G1Y117_9BACT</name>
<dbReference type="InterPro" id="IPR050190">
    <property type="entry name" value="UPF0213_domain"/>
</dbReference>
<organism evidence="3 4">
    <name type="scientific">Candidatus Giovannonibacteria bacterium GW2011_GWA2_53_7</name>
    <dbReference type="NCBI Taxonomy" id="1618650"/>
    <lineage>
        <taxon>Bacteria</taxon>
        <taxon>Candidatus Giovannoniibacteriota</taxon>
    </lineage>
</organism>
<evidence type="ECO:0000313" key="3">
    <source>
        <dbReference type="EMBL" id="KKW36855.1"/>
    </source>
</evidence>
<dbReference type="PANTHER" id="PTHR34477">
    <property type="entry name" value="UPF0213 PROTEIN YHBQ"/>
    <property type="match status" value="1"/>
</dbReference>
<dbReference type="AlphaFoldDB" id="A0A0G1Y117"/>
<gene>
    <name evidence="3" type="ORF">UY81_C0011G0010</name>
</gene>
<evidence type="ECO:0000313" key="4">
    <source>
        <dbReference type="Proteomes" id="UP000034290"/>
    </source>
</evidence>
<accession>A0A0G1Y117</accession>
<evidence type="ECO:0000259" key="2">
    <source>
        <dbReference type="PROSITE" id="PS50164"/>
    </source>
</evidence>
<dbReference type="InterPro" id="IPR035901">
    <property type="entry name" value="GIY-YIG_endonuc_sf"/>
</dbReference>
<dbReference type="PANTHER" id="PTHR34477:SF1">
    <property type="entry name" value="UPF0213 PROTEIN YHBQ"/>
    <property type="match status" value="1"/>
</dbReference>
<dbReference type="InterPro" id="IPR000305">
    <property type="entry name" value="GIY-YIG_endonuc"/>
</dbReference>
<comment type="caution">
    <text evidence="3">The sequence shown here is derived from an EMBL/GenBank/DDBJ whole genome shotgun (WGS) entry which is preliminary data.</text>
</comment>
<comment type="similarity">
    <text evidence="1">Belongs to the UPF0213 family.</text>
</comment>
<protein>
    <submittedName>
        <fullName evidence="3">GIY-YIG domain protein</fullName>
    </submittedName>
</protein>
<dbReference type="Pfam" id="PF01541">
    <property type="entry name" value="GIY-YIG"/>
    <property type="match status" value="1"/>
</dbReference>
<proteinExistence type="inferred from homology"/>